<feature type="transmembrane region" description="Helical" evidence="1">
    <location>
        <begin position="92"/>
        <end position="111"/>
    </location>
</feature>
<dbReference type="EMBL" id="JAJEQE010000015">
    <property type="protein sequence ID" value="MCC2148821.1"/>
    <property type="molecule type" value="Genomic_DNA"/>
</dbReference>
<keyword evidence="1" id="KW-0812">Transmembrane</keyword>
<name>A0ABS8EUE3_9FIRM</name>
<dbReference type="RefSeq" id="WP_248835134.1">
    <property type="nucleotide sequence ID" value="NZ_JAJEQE010000015.1"/>
</dbReference>
<feature type="transmembrane region" description="Helical" evidence="1">
    <location>
        <begin position="43"/>
        <end position="61"/>
    </location>
</feature>
<comment type="caution">
    <text evidence="2">The sequence shown here is derived from an EMBL/GenBank/DDBJ whole genome shotgun (WGS) entry which is preliminary data.</text>
</comment>
<keyword evidence="1" id="KW-0472">Membrane</keyword>
<dbReference type="PIRSF" id="PIRSF003203">
    <property type="entry name" value="AzlD"/>
    <property type="match status" value="1"/>
</dbReference>
<protein>
    <submittedName>
        <fullName evidence="2">AzlD domain-containing protein</fullName>
    </submittedName>
</protein>
<feature type="transmembrane region" description="Helical" evidence="1">
    <location>
        <begin position="67"/>
        <end position="85"/>
    </location>
</feature>
<keyword evidence="3" id="KW-1185">Reference proteome</keyword>
<dbReference type="Pfam" id="PF05437">
    <property type="entry name" value="AzlD"/>
    <property type="match status" value="1"/>
</dbReference>
<keyword evidence="1" id="KW-1133">Transmembrane helix</keyword>
<reference evidence="2 3" key="1">
    <citation type="submission" date="2021-10" db="EMBL/GenBank/DDBJ databases">
        <title>Anaerobic single-cell dispensing facilitates the cultivation of human gut bacteria.</title>
        <authorList>
            <person name="Afrizal A."/>
        </authorList>
    </citation>
    <scope>NUCLEOTIDE SEQUENCE [LARGE SCALE GENOMIC DNA]</scope>
    <source>
        <strain evidence="2 3">CLA-AA-H246</strain>
    </source>
</reference>
<evidence type="ECO:0000313" key="3">
    <source>
        <dbReference type="Proteomes" id="UP001299235"/>
    </source>
</evidence>
<dbReference type="InterPro" id="IPR008407">
    <property type="entry name" value="Brnchd-chn_aa_trnsp_AzlD"/>
</dbReference>
<organism evidence="2 3">
    <name type="scientific">Hominisplanchenecus faecis</name>
    <dbReference type="NCBI Taxonomy" id="2885351"/>
    <lineage>
        <taxon>Bacteria</taxon>
        <taxon>Bacillati</taxon>
        <taxon>Bacillota</taxon>
        <taxon>Clostridia</taxon>
        <taxon>Lachnospirales</taxon>
        <taxon>Lachnospiraceae</taxon>
        <taxon>Hominisplanchenecus</taxon>
    </lineage>
</organism>
<sequence>MRSIPDSQAIAMIAIMSLLTFFVRGLPFLLFSGKSKTPAYIMYLGKVLPYAIIGMLVVYCFKNVSLLQAPFGLPELIAGIAIVLVHCWKKNTLLSVGGGTLFYMFLVQIIFK</sequence>
<evidence type="ECO:0000256" key="1">
    <source>
        <dbReference type="SAM" id="Phobius"/>
    </source>
</evidence>
<proteinExistence type="predicted"/>
<evidence type="ECO:0000313" key="2">
    <source>
        <dbReference type="EMBL" id="MCC2148821.1"/>
    </source>
</evidence>
<dbReference type="Proteomes" id="UP001299235">
    <property type="component" value="Unassembled WGS sequence"/>
</dbReference>
<feature type="transmembrane region" description="Helical" evidence="1">
    <location>
        <begin position="12"/>
        <end position="31"/>
    </location>
</feature>
<gene>
    <name evidence="2" type="ORF">LKD42_06085</name>
</gene>
<accession>A0ABS8EUE3</accession>